<dbReference type="InterPro" id="IPR049883">
    <property type="entry name" value="NOTCH1_EGF-like"/>
</dbReference>
<dbReference type="InterPro" id="IPR052235">
    <property type="entry name" value="Nephronectin_domain"/>
</dbReference>
<dbReference type="InterPro" id="IPR000742">
    <property type="entry name" value="EGF"/>
</dbReference>
<keyword evidence="5" id="KW-1015">Disulfide bond</keyword>
<dbReference type="SMART" id="SM00261">
    <property type="entry name" value="FU"/>
    <property type="match status" value="2"/>
</dbReference>
<dbReference type="GO" id="GO:0005509">
    <property type="term" value="F:calcium ion binding"/>
    <property type="evidence" value="ECO:0007669"/>
    <property type="project" value="InterPro"/>
</dbReference>
<dbReference type="InterPro" id="IPR001881">
    <property type="entry name" value="EGF-like_Ca-bd_dom"/>
</dbReference>
<name>A0A9Q9ZK05_CYPCA</name>
<dbReference type="InterPro" id="IPR018097">
    <property type="entry name" value="EGF_Ca-bd_CS"/>
</dbReference>
<dbReference type="KEGG" id="ccar:109099368"/>
<proteinExistence type="inferred from homology"/>
<dbReference type="PROSITE" id="PS50026">
    <property type="entry name" value="EGF_3"/>
    <property type="match status" value="1"/>
</dbReference>
<evidence type="ECO:0000259" key="8">
    <source>
        <dbReference type="PROSITE" id="PS50026"/>
    </source>
</evidence>
<feature type="signal peptide" evidence="7">
    <location>
        <begin position="1"/>
        <end position="23"/>
    </location>
</feature>
<keyword evidence="3 7" id="KW-0732">Signal</keyword>
<dbReference type="Proteomes" id="UP001155660">
    <property type="component" value="Chromosome B11"/>
</dbReference>
<dbReference type="CDD" id="cd00064">
    <property type="entry name" value="FU"/>
    <property type="match status" value="1"/>
</dbReference>
<evidence type="ECO:0000256" key="1">
    <source>
        <dbReference type="ARBA" id="ARBA00005897"/>
    </source>
</evidence>
<dbReference type="SMART" id="SM00179">
    <property type="entry name" value="EGF_CA"/>
    <property type="match status" value="2"/>
</dbReference>
<protein>
    <submittedName>
        <fullName evidence="9">Protein disulfide isomerase Creld1</fullName>
    </submittedName>
</protein>
<dbReference type="PANTHER" id="PTHR24050:SF28">
    <property type="entry name" value="UROMODULIN-LIKE"/>
    <property type="match status" value="1"/>
</dbReference>
<dbReference type="SMART" id="SM00181">
    <property type="entry name" value="EGF"/>
    <property type="match status" value="3"/>
</dbReference>
<dbReference type="PROSITE" id="PS01186">
    <property type="entry name" value="EGF_2"/>
    <property type="match status" value="1"/>
</dbReference>
<keyword evidence="9" id="KW-0413">Isomerase</keyword>
<comment type="caution">
    <text evidence="6">Lacks conserved residue(s) required for the propagation of feature annotation.</text>
</comment>
<organism evidence="9">
    <name type="scientific">Cyprinus carpio</name>
    <name type="common">Common carp</name>
    <dbReference type="NCBI Taxonomy" id="7962"/>
    <lineage>
        <taxon>Eukaryota</taxon>
        <taxon>Metazoa</taxon>
        <taxon>Chordata</taxon>
        <taxon>Craniata</taxon>
        <taxon>Vertebrata</taxon>
        <taxon>Euteleostomi</taxon>
        <taxon>Actinopterygii</taxon>
        <taxon>Neopterygii</taxon>
        <taxon>Teleostei</taxon>
        <taxon>Ostariophysi</taxon>
        <taxon>Cypriniformes</taxon>
        <taxon>Cyprinidae</taxon>
        <taxon>Cyprininae</taxon>
        <taxon>Cyprinus</taxon>
    </lineage>
</organism>
<evidence type="ECO:0000256" key="7">
    <source>
        <dbReference type="SAM" id="SignalP"/>
    </source>
</evidence>
<sequence>MSPSRMFFLSAVLCVALFHLISGQNCSEHCKTCGGPEKDQCLQCHTGYILHDNLCVDIDECGTDQERCPDNTYCFNTHGSYECKGCDKACVGCMGGGPARCRKCAAGYRSSGMRCIDIDECAEEVLACPGVSMFCENTEGSFHCQCAVGYTRRGDSCERSQTTASEKRVFLTTFRRMKLRFCSRCSSVLCCVHWPHWRLKGTWCSPLSLWGQWQPWLDTGSLIKAIE</sequence>
<evidence type="ECO:0000256" key="4">
    <source>
        <dbReference type="ARBA" id="ARBA00022737"/>
    </source>
</evidence>
<dbReference type="GeneID" id="109099368"/>
<dbReference type="CTD" id="100003741"/>
<keyword evidence="4" id="KW-0677">Repeat</keyword>
<dbReference type="InterPro" id="IPR000152">
    <property type="entry name" value="EGF-type_Asp/Asn_hydroxyl_site"/>
</dbReference>
<dbReference type="GO" id="GO:0016853">
    <property type="term" value="F:isomerase activity"/>
    <property type="evidence" value="ECO:0007669"/>
    <property type="project" value="UniProtKB-KW"/>
</dbReference>
<accession>A0A9Q9ZK05</accession>
<evidence type="ECO:0000256" key="3">
    <source>
        <dbReference type="ARBA" id="ARBA00022729"/>
    </source>
</evidence>
<dbReference type="PANTHER" id="PTHR24050">
    <property type="entry name" value="PA14 DOMAIN-CONTAINING PROTEIN"/>
    <property type="match status" value="1"/>
</dbReference>
<keyword evidence="2 6" id="KW-0245">EGF-like domain</keyword>
<evidence type="ECO:0000256" key="2">
    <source>
        <dbReference type="ARBA" id="ARBA00022536"/>
    </source>
</evidence>
<feature type="chain" id="PRO_5040462637" evidence="7">
    <location>
        <begin position="24"/>
        <end position="227"/>
    </location>
</feature>
<evidence type="ECO:0000256" key="6">
    <source>
        <dbReference type="PROSITE-ProRule" id="PRU00076"/>
    </source>
</evidence>
<reference evidence="9" key="1">
    <citation type="submission" date="2025-08" db="UniProtKB">
        <authorList>
            <consortium name="RefSeq"/>
        </authorList>
    </citation>
    <scope>IDENTIFICATION</scope>
    <source>
        <tissue evidence="9">Muscle</tissue>
    </source>
</reference>
<comment type="similarity">
    <text evidence="1">Belongs to the CRELD family.</text>
</comment>
<dbReference type="OrthoDB" id="10045365at2759"/>
<dbReference type="CDD" id="cd00054">
    <property type="entry name" value="EGF_CA"/>
    <property type="match status" value="1"/>
</dbReference>
<evidence type="ECO:0000313" key="9">
    <source>
        <dbReference type="RefSeq" id="XP_018968430.2"/>
    </source>
</evidence>
<dbReference type="RefSeq" id="XP_018968430.2">
    <property type="nucleotide sequence ID" value="XM_019112885.2"/>
</dbReference>
<dbReference type="InterPro" id="IPR006212">
    <property type="entry name" value="Furin_repeat"/>
</dbReference>
<gene>
    <name evidence="9" type="primary">LOC109099368</name>
</gene>
<dbReference type="Pfam" id="PF07645">
    <property type="entry name" value="EGF_CA"/>
    <property type="match status" value="2"/>
</dbReference>
<dbReference type="AlphaFoldDB" id="A0A9Q9ZK05"/>
<dbReference type="PROSITE" id="PS00010">
    <property type="entry name" value="ASX_HYDROXYL"/>
    <property type="match status" value="1"/>
</dbReference>
<evidence type="ECO:0000256" key="5">
    <source>
        <dbReference type="ARBA" id="ARBA00023157"/>
    </source>
</evidence>
<feature type="domain" description="EGF-like" evidence="8">
    <location>
        <begin position="117"/>
        <end position="158"/>
    </location>
</feature>
<dbReference type="PROSITE" id="PS01187">
    <property type="entry name" value="EGF_CA"/>
    <property type="match status" value="2"/>
</dbReference>